<proteinExistence type="predicted"/>
<dbReference type="InterPro" id="IPR003593">
    <property type="entry name" value="AAA+_ATPase"/>
</dbReference>
<evidence type="ECO:0000313" key="12">
    <source>
        <dbReference type="EMBL" id="RJP19543.1"/>
    </source>
</evidence>
<keyword evidence="5" id="KW-0547">Nucleotide-binding</keyword>
<feature type="transmembrane region" description="Helical" evidence="9">
    <location>
        <begin position="249"/>
        <end position="270"/>
    </location>
</feature>
<keyword evidence="2" id="KW-0813">Transport</keyword>
<feature type="transmembrane region" description="Helical" evidence="9">
    <location>
        <begin position="282"/>
        <end position="302"/>
    </location>
</feature>
<evidence type="ECO:0000256" key="8">
    <source>
        <dbReference type="ARBA" id="ARBA00023136"/>
    </source>
</evidence>
<sequence>MLKDLLTLIPYIRRYFWTYVAGCLCLLASNGLALLIPWLTKQTIEHLQYVRQANELARPHLFAILILVVAAVQMVIRIGSRWFLLGNSRKVAHDMRNNLFAHLQTLNPSYYIQMPTGDLMSRTINDMQYVQSLVGPVILYVTSTLIMYIGAIPIMLSMSARLTLLALIPYPLFMVIFKRFASELFSRSKTVQERLADVSTQAQESMSGIQIIKAYVQEESQSRHFEKLSRNYFDSNIGLIKVHSLLTPMIRAVGAIGMLVIISYGGASVIAGRITLGEFVAFSGYLAILAMPTAFLGMIISASQRGLSSLRRVNEVFQAQPTITDTERTTPFVIEHGEIEVQDLSFAYPSIENGNNGRFALRNLSFSIPAGSTVAIVGHTGSGKTTLVHLIARLLEIEPGKIFIDGRDITSIPLAELRSKLALVPQESFLFSLTLRENISFGSADGEGSVVEKAARLAGLEPDISGFPSGLETIIGERGINLSGGQRQRTALARALAANPTILILDDAFSSVDTHTEEQVLKNLRQVLKERTTIMISHRISTVKDADKILVMEEGQIVEEGSHESLIQLKGIYADLYEKQLLMEELEEL</sequence>
<dbReference type="Gene3D" id="3.40.50.300">
    <property type="entry name" value="P-loop containing nucleotide triphosphate hydrolases"/>
    <property type="match status" value="1"/>
</dbReference>
<evidence type="ECO:0000313" key="13">
    <source>
        <dbReference type="Proteomes" id="UP000265882"/>
    </source>
</evidence>
<keyword evidence="3" id="KW-1003">Cell membrane</keyword>
<organism evidence="12 13">
    <name type="scientific">Abyssobacteria bacterium (strain SURF_5)</name>
    <dbReference type="NCBI Taxonomy" id="2093360"/>
    <lineage>
        <taxon>Bacteria</taxon>
        <taxon>Pseudomonadati</taxon>
        <taxon>Candidatus Hydrogenedentota</taxon>
        <taxon>Candidatus Abyssobacteria</taxon>
    </lineage>
</organism>
<dbReference type="EMBL" id="QZKU01000088">
    <property type="protein sequence ID" value="RJP19543.1"/>
    <property type="molecule type" value="Genomic_DNA"/>
</dbReference>
<evidence type="ECO:0000259" key="11">
    <source>
        <dbReference type="PROSITE" id="PS50929"/>
    </source>
</evidence>
<evidence type="ECO:0000256" key="4">
    <source>
        <dbReference type="ARBA" id="ARBA00022692"/>
    </source>
</evidence>
<evidence type="ECO:0000256" key="5">
    <source>
        <dbReference type="ARBA" id="ARBA00022741"/>
    </source>
</evidence>
<dbReference type="InterPro" id="IPR027417">
    <property type="entry name" value="P-loop_NTPase"/>
</dbReference>
<dbReference type="Pfam" id="PF00664">
    <property type="entry name" value="ABC_membrane"/>
    <property type="match status" value="1"/>
</dbReference>
<comment type="subcellular location">
    <subcellularLocation>
        <location evidence="1">Cell membrane</location>
        <topology evidence="1">Multi-pass membrane protein</topology>
    </subcellularLocation>
</comment>
<keyword evidence="8 9" id="KW-0472">Membrane</keyword>
<dbReference type="Gene3D" id="1.20.1560.10">
    <property type="entry name" value="ABC transporter type 1, transmembrane domain"/>
    <property type="match status" value="1"/>
</dbReference>
<evidence type="ECO:0000259" key="10">
    <source>
        <dbReference type="PROSITE" id="PS50893"/>
    </source>
</evidence>
<dbReference type="InterPro" id="IPR011527">
    <property type="entry name" value="ABC1_TM_dom"/>
</dbReference>
<evidence type="ECO:0000256" key="9">
    <source>
        <dbReference type="SAM" id="Phobius"/>
    </source>
</evidence>
<feature type="transmembrane region" description="Helical" evidence="9">
    <location>
        <begin position="137"/>
        <end position="156"/>
    </location>
</feature>
<dbReference type="InterPro" id="IPR039421">
    <property type="entry name" value="Type_1_exporter"/>
</dbReference>
<dbReference type="SUPFAM" id="SSF52540">
    <property type="entry name" value="P-loop containing nucleoside triphosphate hydrolases"/>
    <property type="match status" value="1"/>
</dbReference>
<feature type="domain" description="ABC transmembrane type-1" evidence="11">
    <location>
        <begin position="20"/>
        <end position="305"/>
    </location>
</feature>
<feature type="transmembrane region" description="Helical" evidence="9">
    <location>
        <begin position="60"/>
        <end position="80"/>
    </location>
</feature>
<dbReference type="AlphaFoldDB" id="A0A3A4NEU7"/>
<keyword evidence="7 9" id="KW-1133">Transmembrane helix</keyword>
<dbReference type="PANTHER" id="PTHR43394">
    <property type="entry name" value="ATP-DEPENDENT PERMEASE MDL1, MITOCHONDRIAL"/>
    <property type="match status" value="1"/>
</dbReference>
<protein>
    <submittedName>
        <fullName evidence="12">ABC transporter ATP-binding protein</fullName>
    </submittedName>
</protein>
<dbReference type="GO" id="GO:0005886">
    <property type="term" value="C:plasma membrane"/>
    <property type="evidence" value="ECO:0007669"/>
    <property type="project" value="UniProtKB-SubCell"/>
</dbReference>
<dbReference type="PROSITE" id="PS50929">
    <property type="entry name" value="ABC_TM1F"/>
    <property type="match status" value="1"/>
</dbReference>
<dbReference type="PROSITE" id="PS50893">
    <property type="entry name" value="ABC_TRANSPORTER_2"/>
    <property type="match status" value="1"/>
</dbReference>
<dbReference type="InterPro" id="IPR036640">
    <property type="entry name" value="ABC1_TM_sf"/>
</dbReference>
<evidence type="ECO:0000256" key="1">
    <source>
        <dbReference type="ARBA" id="ARBA00004651"/>
    </source>
</evidence>
<evidence type="ECO:0000256" key="2">
    <source>
        <dbReference type="ARBA" id="ARBA00022448"/>
    </source>
</evidence>
<keyword evidence="6 12" id="KW-0067">ATP-binding</keyword>
<comment type="caution">
    <text evidence="12">The sequence shown here is derived from an EMBL/GenBank/DDBJ whole genome shotgun (WGS) entry which is preliminary data.</text>
</comment>
<dbReference type="GO" id="GO:0015421">
    <property type="term" value="F:ABC-type oligopeptide transporter activity"/>
    <property type="evidence" value="ECO:0007669"/>
    <property type="project" value="TreeGrafter"/>
</dbReference>
<dbReference type="Pfam" id="PF00005">
    <property type="entry name" value="ABC_tran"/>
    <property type="match status" value="1"/>
</dbReference>
<dbReference type="PANTHER" id="PTHR43394:SF1">
    <property type="entry name" value="ATP-BINDING CASSETTE SUB-FAMILY B MEMBER 10, MITOCHONDRIAL"/>
    <property type="match status" value="1"/>
</dbReference>
<feature type="transmembrane region" description="Helical" evidence="9">
    <location>
        <begin position="16"/>
        <end position="40"/>
    </location>
</feature>
<dbReference type="SUPFAM" id="SSF90123">
    <property type="entry name" value="ABC transporter transmembrane region"/>
    <property type="match status" value="1"/>
</dbReference>
<evidence type="ECO:0000256" key="7">
    <source>
        <dbReference type="ARBA" id="ARBA00022989"/>
    </source>
</evidence>
<accession>A0A3A4NEU7</accession>
<dbReference type="InterPro" id="IPR003439">
    <property type="entry name" value="ABC_transporter-like_ATP-bd"/>
</dbReference>
<evidence type="ECO:0000256" key="3">
    <source>
        <dbReference type="ARBA" id="ARBA00022475"/>
    </source>
</evidence>
<name>A0A3A4NEU7_ABYX5</name>
<reference evidence="12 13" key="1">
    <citation type="journal article" date="2017" name="ISME J.">
        <title>Energy and carbon metabolisms in a deep terrestrial subsurface fluid microbial community.</title>
        <authorList>
            <person name="Momper L."/>
            <person name="Jungbluth S.P."/>
            <person name="Lee M.D."/>
            <person name="Amend J.P."/>
        </authorList>
    </citation>
    <scope>NUCLEOTIDE SEQUENCE [LARGE SCALE GENOMIC DNA]</scope>
    <source>
        <strain evidence="12">SURF_5</strain>
    </source>
</reference>
<dbReference type="FunFam" id="3.40.50.300:FF:000221">
    <property type="entry name" value="Multidrug ABC transporter ATP-binding protein"/>
    <property type="match status" value="1"/>
</dbReference>
<feature type="transmembrane region" description="Helical" evidence="9">
    <location>
        <begin position="162"/>
        <end position="181"/>
    </location>
</feature>
<dbReference type="GO" id="GO:0016887">
    <property type="term" value="F:ATP hydrolysis activity"/>
    <property type="evidence" value="ECO:0007669"/>
    <property type="project" value="InterPro"/>
</dbReference>
<dbReference type="CDD" id="cd18541">
    <property type="entry name" value="ABC_6TM_TmrB_like"/>
    <property type="match status" value="1"/>
</dbReference>
<dbReference type="Proteomes" id="UP000265882">
    <property type="component" value="Unassembled WGS sequence"/>
</dbReference>
<feature type="domain" description="ABC transporter" evidence="10">
    <location>
        <begin position="339"/>
        <end position="579"/>
    </location>
</feature>
<keyword evidence="4 9" id="KW-0812">Transmembrane</keyword>
<evidence type="ECO:0000256" key="6">
    <source>
        <dbReference type="ARBA" id="ARBA00022840"/>
    </source>
</evidence>
<dbReference type="SMART" id="SM00382">
    <property type="entry name" value="AAA"/>
    <property type="match status" value="1"/>
</dbReference>
<gene>
    <name evidence="12" type="ORF">C4520_12725</name>
</gene>
<dbReference type="GO" id="GO:0005524">
    <property type="term" value="F:ATP binding"/>
    <property type="evidence" value="ECO:0007669"/>
    <property type="project" value="UniProtKB-KW"/>
</dbReference>